<reference evidence="1 2" key="1">
    <citation type="submission" date="2022-06" db="EMBL/GenBank/DDBJ databases">
        <authorList>
            <person name="So Y."/>
        </authorList>
    </citation>
    <scope>NUCLEOTIDE SEQUENCE [LARGE SCALE GENOMIC DNA]</scope>
    <source>
        <strain evidence="1 2">STR3</strain>
    </source>
</reference>
<evidence type="ECO:0000313" key="1">
    <source>
        <dbReference type="EMBL" id="MCP3422438.1"/>
    </source>
</evidence>
<dbReference type="EMBL" id="JANARS010000004">
    <property type="protein sequence ID" value="MCP3422438.1"/>
    <property type="molecule type" value="Genomic_DNA"/>
</dbReference>
<comment type="caution">
    <text evidence="1">The sequence shown here is derived from an EMBL/GenBank/DDBJ whole genome shotgun (WGS) entry which is preliminary data.</text>
</comment>
<name>A0ABT1KZI7_9ACTN</name>
<keyword evidence="2" id="KW-1185">Reference proteome</keyword>
<gene>
    <name evidence="1" type="ORF">NCI01_11570</name>
</gene>
<evidence type="ECO:0000313" key="2">
    <source>
        <dbReference type="Proteomes" id="UP001204524"/>
    </source>
</evidence>
<accession>A0ABT1KZI7</accession>
<dbReference type="RefSeq" id="WP_254181631.1">
    <property type="nucleotide sequence ID" value="NZ_JANARS010000004.1"/>
</dbReference>
<proteinExistence type="predicted"/>
<dbReference type="Proteomes" id="UP001204524">
    <property type="component" value="Unassembled WGS sequence"/>
</dbReference>
<protein>
    <submittedName>
        <fullName evidence="1">Uncharacterized protein</fullName>
    </submittedName>
</protein>
<organism evidence="1 2">
    <name type="scientific">Nocardioides pinisoli</name>
    <dbReference type="NCBI Taxonomy" id="2950279"/>
    <lineage>
        <taxon>Bacteria</taxon>
        <taxon>Bacillati</taxon>
        <taxon>Actinomycetota</taxon>
        <taxon>Actinomycetes</taxon>
        <taxon>Propionibacteriales</taxon>
        <taxon>Nocardioidaceae</taxon>
        <taxon>Nocardioides</taxon>
    </lineage>
</organism>
<sequence length="96" mass="10367">MDLGTLRDIARERSARWAEAGIGWEVVDGSPTDNPASWLILSVNDALGQLTVWVSGEAQMDWGTPSDGGGRHCDVASRDELSQCVDDLEAALIARR</sequence>